<dbReference type="PANTHER" id="PTHR30146:SF149">
    <property type="entry name" value="HTH-TYPE TRANSCRIPTIONAL REGULATOR EBGR"/>
    <property type="match status" value="1"/>
</dbReference>
<evidence type="ECO:0000256" key="4">
    <source>
        <dbReference type="SAM" id="Coils"/>
    </source>
</evidence>
<dbReference type="Gene3D" id="3.40.50.2300">
    <property type="match status" value="2"/>
</dbReference>
<dbReference type="SUPFAM" id="SSF47413">
    <property type="entry name" value="lambda repressor-like DNA-binding domains"/>
    <property type="match status" value="1"/>
</dbReference>
<dbReference type="PROSITE" id="PS50932">
    <property type="entry name" value="HTH_LACI_2"/>
    <property type="match status" value="1"/>
</dbReference>
<dbReference type="EMBL" id="CABHNW010000189">
    <property type="protein sequence ID" value="VUX41256.1"/>
    <property type="molecule type" value="Genomic_DNA"/>
</dbReference>
<dbReference type="RefSeq" id="WP_186290133.1">
    <property type="nucleotide sequence ID" value="NZ_CABHNW010000189.1"/>
</dbReference>
<keyword evidence="2" id="KW-0238">DNA-binding</keyword>
<organism evidence="6 7">
    <name type="scientific">Blautia luti</name>
    <dbReference type="NCBI Taxonomy" id="89014"/>
    <lineage>
        <taxon>Bacteria</taxon>
        <taxon>Bacillati</taxon>
        <taxon>Bacillota</taxon>
        <taxon>Clostridia</taxon>
        <taxon>Lachnospirales</taxon>
        <taxon>Lachnospiraceae</taxon>
        <taxon>Blautia</taxon>
    </lineage>
</organism>
<evidence type="ECO:0000256" key="2">
    <source>
        <dbReference type="ARBA" id="ARBA00023125"/>
    </source>
</evidence>
<accession>A0A564W8Q7</accession>
<dbReference type="SUPFAM" id="SSF53822">
    <property type="entry name" value="Periplasmic binding protein-like I"/>
    <property type="match status" value="1"/>
</dbReference>
<dbReference type="AlphaFoldDB" id="A0A564W8Q7"/>
<protein>
    <submittedName>
        <fullName evidence="6">HTH-type transcriptional regulator GalS</fullName>
    </submittedName>
</protein>
<dbReference type="Proteomes" id="UP000408482">
    <property type="component" value="Unassembled WGS sequence"/>
</dbReference>
<evidence type="ECO:0000256" key="3">
    <source>
        <dbReference type="ARBA" id="ARBA00023163"/>
    </source>
</evidence>
<dbReference type="Pfam" id="PF13377">
    <property type="entry name" value="Peripla_BP_3"/>
    <property type="match status" value="1"/>
</dbReference>
<dbReference type="InterPro" id="IPR046335">
    <property type="entry name" value="LacI/GalR-like_sensor"/>
</dbReference>
<proteinExistence type="predicted"/>
<dbReference type="InterPro" id="IPR010982">
    <property type="entry name" value="Lambda_DNA-bd_dom_sf"/>
</dbReference>
<keyword evidence="4" id="KW-0175">Coiled coil</keyword>
<dbReference type="CDD" id="cd06267">
    <property type="entry name" value="PBP1_LacI_sugar_binding-like"/>
    <property type="match status" value="1"/>
</dbReference>
<dbReference type="Pfam" id="PF00356">
    <property type="entry name" value="LacI"/>
    <property type="match status" value="1"/>
</dbReference>
<dbReference type="Gene3D" id="1.10.260.40">
    <property type="entry name" value="lambda repressor-like DNA-binding domains"/>
    <property type="match status" value="1"/>
</dbReference>
<feature type="domain" description="HTH lacI-type" evidence="5">
    <location>
        <begin position="1"/>
        <end position="43"/>
    </location>
</feature>
<dbReference type="InterPro" id="IPR000843">
    <property type="entry name" value="HTH_LacI"/>
</dbReference>
<evidence type="ECO:0000256" key="1">
    <source>
        <dbReference type="ARBA" id="ARBA00023015"/>
    </source>
</evidence>
<gene>
    <name evidence="6" type="primary">galS</name>
    <name evidence="6" type="ORF">RSSSTS7063_01875</name>
</gene>
<feature type="coiled-coil region" evidence="4">
    <location>
        <begin position="41"/>
        <end position="68"/>
    </location>
</feature>
<dbReference type="SMART" id="SM00354">
    <property type="entry name" value="HTH_LACI"/>
    <property type="match status" value="1"/>
</dbReference>
<dbReference type="CDD" id="cd01392">
    <property type="entry name" value="HTH_LacI"/>
    <property type="match status" value="1"/>
</dbReference>
<evidence type="ECO:0000313" key="6">
    <source>
        <dbReference type="EMBL" id="VUX41256.1"/>
    </source>
</evidence>
<keyword evidence="3" id="KW-0804">Transcription</keyword>
<dbReference type="PANTHER" id="PTHR30146">
    <property type="entry name" value="LACI-RELATED TRANSCRIPTIONAL REPRESSOR"/>
    <property type="match status" value="1"/>
</dbReference>
<dbReference type="InterPro" id="IPR028082">
    <property type="entry name" value="Peripla_BP_I"/>
</dbReference>
<name>A0A564W8Q7_9FIRM</name>
<reference evidence="6 7" key="1">
    <citation type="submission" date="2019-07" db="EMBL/GenBank/DDBJ databases">
        <authorList>
            <person name="Hibberd C M."/>
            <person name="Gehrig L. J."/>
            <person name="Chang H.-W."/>
            <person name="Venkatesh S."/>
        </authorList>
    </citation>
    <scope>NUCLEOTIDE SEQUENCE [LARGE SCALE GENOMIC DNA]</scope>
    <source>
        <strain evidence="6">Blautia_luti_SSTS_Bg7063</strain>
    </source>
</reference>
<dbReference type="GO" id="GO:0000976">
    <property type="term" value="F:transcription cis-regulatory region binding"/>
    <property type="evidence" value="ECO:0007669"/>
    <property type="project" value="TreeGrafter"/>
</dbReference>
<keyword evidence="7" id="KW-1185">Reference proteome</keyword>
<evidence type="ECO:0000313" key="7">
    <source>
        <dbReference type="Proteomes" id="UP000408482"/>
    </source>
</evidence>
<keyword evidence="1" id="KW-0805">Transcription regulation</keyword>
<evidence type="ECO:0000259" key="5">
    <source>
        <dbReference type="PROSITE" id="PS50932"/>
    </source>
</evidence>
<sequence length="342" mass="39128">MKIKAADIARNLNLSKATVSLVLNNKPGVSEKTRRKVFDYIEEVTGEAERQKEEKNKQELENKNIIKVLFIDNDLRFLKDFELDVCPDSLTIFEQEARRMGCIISVTYASSTKKEDVERVVREANEENVAGVILYATEMQPDQFPPFRAIQKPMVIYDNDLGNEYHCVTFGGVEGIRDCVDYLVSRGCRNIKYMANTQDIFNFQQRRAGFRAGLRKNGLPLEKESIYPLGETTSEVCEATLKYLDTHELPDAFIMENYQISIGVMRALRQKKISVPEDISLLGVDEIPDYLTGDILLTTLRMEHLERDLFTMLFLEQEMKGAISCKFKSFSTCKIIPGQTVK</sequence>
<dbReference type="GO" id="GO:0003700">
    <property type="term" value="F:DNA-binding transcription factor activity"/>
    <property type="evidence" value="ECO:0007669"/>
    <property type="project" value="TreeGrafter"/>
</dbReference>